<dbReference type="EMBL" id="JBBEGN010000016">
    <property type="protein sequence ID" value="MEJ2870787.1"/>
    <property type="molecule type" value="Genomic_DNA"/>
</dbReference>
<dbReference type="InterPro" id="IPR035940">
    <property type="entry name" value="CAP_sf"/>
</dbReference>
<dbReference type="RefSeq" id="WP_337697359.1">
    <property type="nucleotide sequence ID" value="NZ_JBBEGN010000016.1"/>
</dbReference>
<evidence type="ECO:0000256" key="1">
    <source>
        <dbReference type="SAM" id="MobiDB-lite"/>
    </source>
</evidence>
<evidence type="ECO:0000259" key="2">
    <source>
        <dbReference type="Pfam" id="PF00188"/>
    </source>
</evidence>
<name>A0ABU8MVZ6_9PSEU</name>
<protein>
    <submittedName>
        <fullName evidence="3">CAP domain-containing protein</fullName>
    </submittedName>
</protein>
<dbReference type="CDD" id="cd05379">
    <property type="entry name" value="CAP_bacterial"/>
    <property type="match status" value="1"/>
</dbReference>
<sequence>MSRHRPDQPPRRRVALGAGVAVVVLGLVAAALLLRPGTDDVDGTDDADAVRAAGAVAALPAPAVPPALPALPALPPVPTAAPTTTTTTPRPTSTTTRTTARRTTARAAAAAASGPAARVLALVNAARADAGCGAVAGNGTLDRAAADYAALMERTGTFSHTGPDGSDFSDRVRAAGYDSPGGENIAQGQSSADEVMDDWMESPGHRRNILDCSFRTLGVGESGNYWVQEFGR</sequence>
<reference evidence="3 4" key="1">
    <citation type="submission" date="2024-03" db="EMBL/GenBank/DDBJ databases">
        <title>Actinomycetospora sp. OC33-EN08, a novel actinomycete isolated from wild orchid (Aerides multiflora).</title>
        <authorList>
            <person name="Suriyachadkun C."/>
        </authorList>
    </citation>
    <scope>NUCLEOTIDE SEQUENCE [LARGE SCALE GENOMIC DNA]</scope>
    <source>
        <strain evidence="3 4">OC33-EN08</strain>
    </source>
</reference>
<evidence type="ECO:0000313" key="3">
    <source>
        <dbReference type="EMBL" id="MEJ2870787.1"/>
    </source>
</evidence>
<gene>
    <name evidence="3" type="ORF">WCD74_23700</name>
</gene>
<dbReference type="InterPro" id="IPR014044">
    <property type="entry name" value="CAP_dom"/>
</dbReference>
<dbReference type="Gene3D" id="3.40.33.10">
    <property type="entry name" value="CAP"/>
    <property type="match status" value="1"/>
</dbReference>
<dbReference type="PANTHER" id="PTHR31157">
    <property type="entry name" value="SCP DOMAIN-CONTAINING PROTEIN"/>
    <property type="match status" value="1"/>
</dbReference>
<organism evidence="3 4">
    <name type="scientific">Actinomycetospora aurantiaca</name>
    <dbReference type="NCBI Taxonomy" id="3129233"/>
    <lineage>
        <taxon>Bacteria</taxon>
        <taxon>Bacillati</taxon>
        <taxon>Actinomycetota</taxon>
        <taxon>Actinomycetes</taxon>
        <taxon>Pseudonocardiales</taxon>
        <taxon>Pseudonocardiaceae</taxon>
        <taxon>Actinomycetospora</taxon>
    </lineage>
</organism>
<dbReference type="Pfam" id="PF00188">
    <property type="entry name" value="CAP"/>
    <property type="match status" value="1"/>
</dbReference>
<dbReference type="SUPFAM" id="SSF55797">
    <property type="entry name" value="PR-1-like"/>
    <property type="match status" value="1"/>
</dbReference>
<keyword evidence="4" id="KW-1185">Reference proteome</keyword>
<feature type="domain" description="SCP" evidence="2">
    <location>
        <begin position="120"/>
        <end position="224"/>
    </location>
</feature>
<dbReference type="Proteomes" id="UP001385809">
    <property type="component" value="Unassembled WGS sequence"/>
</dbReference>
<dbReference type="PANTHER" id="PTHR31157:SF1">
    <property type="entry name" value="SCP DOMAIN-CONTAINING PROTEIN"/>
    <property type="match status" value="1"/>
</dbReference>
<proteinExistence type="predicted"/>
<feature type="region of interest" description="Disordered" evidence="1">
    <location>
        <begin position="77"/>
        <end position="102"/>
    </location>
</feature>
<feature type="compositionally biased region" description="Low complexity" evidence="1">
    <location>
        <begin position="80"/>
        <end position="98"/>
    </location>
</feature>
<accession>A0ABU8MVZ6</accession>
<evidence type="ECO:0000313" key="4">
    <source>
        <dbReference type="Proteomes" id="UP001385809"/>
    </source>
</evidence>
<comment type="caution">
    <text evidence="3">The sequence shown here is derived from an EMBL/GenBank/DDBJ whole genome shotgun (WGS) entry which is preliminary data.</text>
</comment>